<reference evidence="1 2" key="1">
    <citation type="journal article" date="2016" name="Nat. Commun.">
        <title>Thousands of microbial genomes shed light on interconnected biogeochemical processes in an aquifer system.</title>
        <authorList>
            <person name="Anantharaman K."/>
            <person name="Brown C.T."/>
            <person name="Hug L.A."/>
            <person name="Sharon I."/>
            <person name="Castelle C.J."/>
            <person name="Probst A.J."/>
            <person name="Thomas B.C."/>
            <person name="Singh A."/>
            <person name="Wilkins M.J."/>
            <person name="Karaoz U."/>
            <person name="Brodie E.L."/>
            <person name="Williams K.H."/>
            <person name="Hubbard S.S."/>
            <person name="Banfield J.F."/>
        </authorList>
    </citation>
    <scope>NUCLEOTIDE SEQUENCE [LARGE SCALE GENOMIC DNA]</scope>
</reference>
<dbReference type="STRING" id="1798468.A2110_00990"/>
<proteinExistence type="predicted"/>
<name>A0A1F6BJQ4_9BACT</name>
<sequence>MHIKYKLDKSVNHGIGLFADESLKTGQLVYTASPLLDVNITQKQFDSLSESEKKEIMWWGF</sequence>
<accession>A0A1F6BJQ4</accession>
<evidence type="ECO:0000313" key="1">
    <source>
        <dbReference type="EMBL" id="OGG36767.1"/>
    </source>
</evidence>
<dbReference type="EMBL" id="MFKH01000016">
    <property type="protein sequence ID" value="OGG36767.1"/>
    <property type="molecule type" value="Genomic_DNA"/>
</dbReference>
<organism evidence="1 2">
    <name type="scientific">Candidatus Jorgensenbacteria bacterium GWA1_54_12</name>
    <dbReference type="NCBI Taxonomy" id="1798468"/>
    <lineage>
        <taxon>Bacteria</taxon>
        <taxon>Candidatus Joergenseniibacteriota</taxon>
    </lineage>
</organism>
<dbReference type="AlphaFoldDB" id="A0A1F6BJQ4"/>
<comment type="caution">
    <text evidence="1">The sequence shown here is derived from an EMBL/GenBank/DDBJ whole genome shotgun (WGS) entry which is preliminary data.</text>
</comment>
<evidence type="ECO:0008006" key="3">
    <source>
        <dbReference type="Google" id="ProtNLM"/>
    </source>
</evidence>
<dbReference type="Proteomes" id="UP000176273">
    <property type="component" value="Unassembled WGS sequence"/>
</dbReference>
<evidence type="ECO:0000313" key="2">
    <source>
        <dbReference type="Proteomes" id="UP000176273"/>
    </source>
</evidence>
<protein>
    <recommendedName>
        <fullName evidence="3">SET domain-containing protein</fullName>
    </recommendedName>
</protein>
<gene>
    <name evidence="1" type="ORF">A2110_00990</name>
</gene>